<comment type="caution">
    <text evidence="2">The sequence shown here is derived from an EMBL/GenBank/DDBJ whole genome shotgun (WGS) entry which is preliminary data.</text>
</comment>
<evidence type="ECO:0000313" key="2">
    <source>
        <dbReference type="EMBL" id="MFC5064056.1"/>
    </source>
</evidence>
<reference evidence="3" key="1">
    <citation type="journal article" date="2019" name="Int. J. Syst. Evol. Microbiol.">
        <title>The Global Catalogue of Microorganisms (GCM) 10K type strain sequencing project: providing services to taxonomists for standard genome sequencing and annotation.</title>
        <authorList>
            <consortium name="The Broad Institute Genomics Platform"/>
            <consortium name="The Broad Institute Genome Sequencing Center for Infectious Disease"/>
            <person name="Wu L."/>
            <person name="Ma J."/>
        </authorList>
    </citation>
    <scope>NUCLEOTIDE SEQUENCE [LARGE SCALE GENOMIC DNA]</scope>
    <source>
        <strain evidence="3">CGMCC 4.7093</strain>
    </source>
</reference>
<organism evidence="2 3">
    <name type="scientific">Actinomycetospora atypica</name>
    <dbReference type="NCBI Taxonomy" id="1290095"/>
    <lineage>
        <taxon>Bacteria</taxon>
        <taxon>Bacillati</taxon>
        <taxon>Actinomycetota</taxon>
        <taxon>Actinomycetes</taxon>
        <taxon>Pseudonocardiales</taxon>
        <taxon>Pseudonocardiaceae</taxon>
        <taxon>Actinomycetospora</taxon>
    </lineage>
</organism>
<feature type="region of interest" description="Disordered" evidence="1">
    <location>
        <begin position="1"/>
        <end position="40"/>
    </location>
</feature>
<evidence type="ECO:0000313" key="3">
    <source>
        <dbReference type="Proteomes" id="UP001595947"/>
    </source>
</evidence>
<protein>
    <submittedName>
        <fullName evidence="2">Uncharacterized protein</fullName>
    </submittedName>
</protein>
<proteinExistence type="predicted"/>
<evidence type="ECO:0000256" key="1">
    <source>
        <dbReference type="SAM" id="MobiDB-lite"/>
    </source>
</evidence>
<sequence>MSDESWLPPPPVSFDGDHDDHEHHRHQAHHHPDERGLQLGDQVRSRYGRGIAVGDLLSHLDYRVNELHAAFLEPDRHTSRVPGAQVRMSGLDAVLNTDAHAWRTLTELGDRLGRVEQKLDTILERLPQA</sequence>
<dbReference type="EMBL" id="JBHSIV010000019">
    <property type="protein sequence ID" value="MFC5064056.1"/>
    <property type="molecule type" value="Genomic_DNA"/>
</dbReference>
<dbReference type="Proteomes" id="UP001595947">
    <property type="component" value="Unassembled WGS sequence"/>
</dbReference>
<keyword evidence="3" id="KW-1185">Reference proteome</keyword>
<gene>
    <name evidence="2" type="ORF">ACFPBZ_17680</name>
</gene>
<name>A0ABV9YQ54_9PSEU</name>
<accession>A0ABV9YQ54</accession>
<dbReference type="RefSeq" id="WP_378037404.1">
    <property type="nucleotide sequence ID" value="NZ_JBHSIV010000019.1"/>
</dbReference>